<organism evidence="7 8">
    <name type="scientific">Ruminiclostridium sufflavum DSM 19573</name>
    <dbReference type="NCBI Taxonomy" id="1121337"/>
    <lineage>
        <taxon>Bacteria</taxon>
        <taxon>Bacillati</taxon>
        <taxon>Bacillota</taxon>
        <taxon>Clostridia</taxon>
        <taxon>Eubacteriales</taxon>
        <taxon>Oscillospiraceae</taxon>
        <taxon>Ruminiclostridium</taxon>
    </lineage>
</organism>
<evidence type="ECO:0000259" key="6">
    <source>
        <dbReference type="Pfam" id="PF12637"/>
    </source>
</evidence>
<dbReference type="Proteomes" id="UP000248132">
    <property type="component" value="Unassembled WGS sequence"/>
</dbReference>
<evidence type="ECO:0000256" key="5">
    <source>
        <dbReference type="ARBA" id="ARBA00047754"/>
    </source>
</evidence>
<comment type="caution">
    <text evidence="7">The sequence shown here is derived from an EMBL/GenBank/DDBJ whole genome shotgun (WGS) entry which is preliminary data.</text>
</comment>
<protein>
    <recommendedName>
        <fullName evidence="2">ribonucleoside-diphosphate reductase</fullName>
        <ecNumber evidence="2">1.17.4.1</ecNumber>
    </recommendedName>
</protein>
<evidence type="ECO:0000313" key="8">
    <source>
        <dbReference type="Proteomes" id="UP000248132"/>
    </source>
</evidence>
<dbReference type="Pfam" id="PF12637">
    <property type="entry name" value="TSCPD"/>
    <property type="match status" value="1"/>
</dbReference>
<evidence type="ECO:0000313" key="7">
    <source>
        <dbReference type="EMBL" id="PYG88832.1"/>
    </source>
</evidence>
<comment type="similarity">
    <text evidence="1">Belongs to the ribonucleoside diphosphate reductase class-2 family.</text>
</comment>
<evidence type="ECO:0000256" key="1">
    <source>
        <dbReference type="ARBA" id="ARBA00007405"/>
    </source>
</evidence>
<dbReference type="EC" id="1.17.4.1" evidence="2"/>
<feature type="domain" description="TSCPD" evidence="6">
    <location>
        <begin position="8"/>
        <end position="79"/>
    </location>
</feature>
<comment type="catalytic activity">
    <reaction evidence="5">
        <text>a 2'-deoxyribonucleoside 5'-diphosphate + [thioredoxin]-disulfide + H2O = a ribonucleoside 5'-diphosphate + [thioredoxin]-dithiol</text>
        <dbReference type="Rhea" id="RHEA:23252"/>
        <dbReference type="Rhea" id="RHEA-COMP:10698"/>
        <dbReference type="Rhea" id="RHEA-COMP:10700"/>
        <dbReference type="ChEBI" id="CHEBI:15377"/>
        <dbReference type="ChEBI" id="CHEBI:29950"/>
        <dbReference type="ChEBI" id="CHEBI:50058"/>
        <dbReference type="ChEBI" id="CHEBI:57930"/>
        <dbReference type="ChEBI" id="CHEBI:73316"/>
        <dbReference type="EC" id="1.17.4.1"/>
    </reaction>
</comment>
<evidence type="ECO:0000256" key="3">
    <source>
        <dbReference type="ARBA" id="ARBA00022634"/>
    </source>
</evidence>
<accession>A0A318XM73</accession>
<dbReference type="GO" id="GO:0004748">
    <property type="term" value="F:ribonucleoside-diphosphate reductase activity, thioredoxin disulfide as acceptor"/>
    <property type="evidence" value="ECO:0007669"/>
    <property type="project" value="UniProtKB-EC"/>
</dbReference>
<dbReference type="GO" id="GO:0071897">
    <property type="term" value="P:DNA biosynthetic process"/>
    <property type="evidence" value="ECO:0007669"/>
    <property type="project" value="UniProtKB-KW"/>
</dbReference>
<proteinExistence type="inferred from homology"/>
<dbReference type="NCBIfam" id="TIGR03905">
    <property type="entry name" value="TIGR03905_4_Cys"/>
    <property type="match status" value="1"/>
</dbReference>
<evidence type="ECO:0000256" key="4">
    <source>
        <dbReference type="ARBA" id="ARBA00022741"/>
    </source>
</evidence>
<dbReference type="InterPro" id="IPR024434">
    <property type="entry name" value="TSCPD_dom"/>
</dbReference>
<sequence>MEHIVFRTRGTCSRQIDFSIDGGIVKEVKFNSGCEGNLQAICNLVEGMPADYIISKLKGINCQGRGTSCPDQLARALENVVEKAV</sequence>
<keyword evidence="3" id="KW-0237">DNA synthesis</keyword>
<dbReference type="GO" id="GO:0000166">
    <property type="term" value="F:nucleotide binding"/>
    <property type="evidence" value="ECO:0007669"/>
    <property type="project" value="UniProtKB-KW"/>
</dbReference>
<reference evidence="7 8" key="1">
    <citation type="submission" date="2018-06" db="EMBL/GenBank/DDBJ databases">
        <title>Genomic Encyclopedia of Type Strains, Phase I: the one thousand microbial genomes (KMG-I) project.</title>
        <authorList>
            <person name="Kyrpides N."/>
        </authorList>
    </citation>
    <scope>NUCLEOTIDE SEQUENCE [LARGE SCALE GENOMIC DNA]</scope>
    <source>
        <strain evidence="7 8">DSM 19573</strain>
    </source>
</reference>
<keyword evidence="8" id="KW-1185">Reference proteome</keyword>
<dbReference type="InterPro" id="IPR023806">
    <property type="entry name" value="CHP03905"/>
</dbReference>
<evidence type="ECO:0000256" key="2">
    <source>
        <dbReference type="ARBA" id="ARBA00012274"/>
    </source>
</evidence>
<gene>
    <name evidence="7" type="ORF">LY28_01193</name>
</gene>
<dbReference type="EMBL" id="QKMR01000005">
    <property type="protein sequence ID" value="PYG88832.1"/>
    <property type="molecule type" value="Genomic_DNA"/>
</dbReference>
<name>A0A318XM73_9FIRM</name>
<keyword evidence="4" id="KW-0547">Nucleotide-binding</keyword>
<dbReference type="AlphaFoldDB" id="A0A318XM73"/>